<dbReference type="EMBL" id="LAZR01011126">
    <property type="protein sequence ID" value="KKM63293.1"/>
    <property type="molecule type" value="Genomic_DNA"/>
</dbReference>
<evidence type="ECO:0000259" key="2">
    <source>
        <dbReference type="Pfam" id="PF13592"/>
    </source>
</evidence>
<reference evidence="3" key="1">
    <citation type="journal article" date="2015" name="Nature">
        <title>Complex archaea that bridge the gap between prokaryotes and eukaryotes.</title>
        <authorList>
            <person name="Spang A."/>
            <person name="Saw J.H."/>
            <person name="Jorgensen S.L."/>
            <person name="Zaremba-Niedzwiedzka K."/>
            <person name="Martijn J."/>
            <person name="Lind A.E."/>
            <person name="van Eijk R."/>
            <person name="Schleper C."/>
            <person name="Guy L."/>
            <person name="Ettema T.J."/>
        </authorList>
    </citation>
    <scope>NUCLEOTIDE SEQUENCE</scope>
</reference>
<organism evidence="3">
    <name type="scientific">marine sediment metagenome</name>
    <dbReference type="NCBI Taxonomy" id="412755"/>
    <lineage>
        <taxon>unclassified sequences</taxon>
        <taxon>metagenomes</taxon>
        <taxon>ecological metagenomes</taxon>
    </lineage>
</organism>
<dbReference type="Pfam" id="PF13518">
    <property type="entry name" value="HTH_28"/>
    <property type="match status" value="1"/>
</dbReference>
<name>A0A0F9J165_9ZZZZ</name>
<dbReference type="SUPFAM" id="SSF46689">
    <property type="entry name" value="Homeodomain-like"/>
    <property type="match status" value="1"/>
</dbReference>
<feature type="domain" description="Winged helix-turn helix" evidence="2">
    <location>
        <begin position="118"/>
        <end position="173"/>
    </location>
</feature>
<comment type="caution">
    <text evidence="3">The sequence shown here is derived from an EMBL/GenBank/DDBJ whole genome shotgun (WGS) entry which is preliminary data.</text>
</comment>
<dbReference type="InterPro" id="IPR055247">
    <property type="entry name" value="InsJ-like_HTH"/>
</dbReference>
<evidence type="ECO:0000259" key="1">
    <source>
        <dbReference type="Pfam" id="PF13518"/>
    </source>
</evidence>
<dbReference type="InterPro" id="IPR009057">
    <property type="entry name" value="Homeodomain-like_sf"/>
</dbReference>
<proteinExistence type="predicted"/>
<dbReference type="InterPro" id="IPR025959">
    <property type="entry name" value="Winged_HTH_dom"/>
</dbReference>
<dbReference type="AlphaFoldDB" id="A0A0F9J165"/>
<evidence type="ECO:0000313" key="3">
    <source>
        <dbReference type="EMBL" id="KKM63293.1"/>
    </source>
</evidence>
<dbReference type="InterPro" id="IPR047655">
    <property type="entry name" value="Transpos_IS630-like"/>
</dbReference>
<gene>
    <name evidence="3" type="ORF">LCGC14_1512910</name>
</gene>
<dbReference type="Pfam" id="PF13592">
    <property type="entry name" value="HTH_33"/>
    <property type="match status" value="1"/>
</dbReference>
<sequence length="175" mass="20014">MGCVIWLIMKTLSISDAEIMVLALQDEIRRSQEARYDHRLHAILLVAQGVTCPEVASLLGDAPRTVQYWVCRFEQEGLAGLADADRPGRPKKLTDHQFEKVSKALRSTPRDVGLSTNIWDGKTLSEFIHRQFGIDIGVRQCQRLFRQLGFRLRKPRPVIAKADPEKQKRHKKNSE</sequence>
<feature type="domain" description="Insertion element IS150 protein InsJ-like helix-turn-helix" evidence="1">
    <location>
        <begin position="38"/>
        <end position="91"/>
    </location>
</feature>
<dbReference type="NCBIfam" id="NF033545">
    <property type="entry name" value="transpos_IS630"/>
    <property type="match status" value="1"/>
</dbReference>
<protein>
    <submittedName>
        <fullName evidence="3">Uncharacterized protein</fullName>
    </submittedName>
</protein>
<accession>A0A0F9J165</accession>